<protein>
    <submittedName>
        <fullName evidence="1">Uncharacterized protein</fullName>
    </submittedName>
</protein>
<dbReference type="AlphaFoldDB" id="A0A4D6MEW1"/>
<accession>A0A4D6MEW1</accession>
<dbReference type="Proteomes" id="UP000501690">
    <property type="component" value="Linkage Group LG7"/>
</dbReference>
<gene>
    <name evidence="1" type="ORF">DEO72_LG7g1269</name>
</gene>
<name>A0A4D6MEW1_VIGUN</name>
<reference evidence="1 2" key="1">
    <citation type="submission" date="2019-04" db="EMBL/GenBank/DDBJ databases">
        <title>An improved genome assembly and genetic linkage map for asparagus bean, Vigna unguiculata ssp. sesquipedialis.</title>
        <authorList>
            <person name="Xia Q."/>
            <person name="Zhang R."/>
            <person name="Dong Y."/>
        </authorList>
    </citation>
    <scope>NUCLEOTIDE SEQUENCE [LARGE SCALE GENOMIC DNA]</scope>
    <source>
        <tissue evidence="1">Leaf</tissue>
    </source>
</reference>
<sequence>MCVLQLWRAKAVDLVRRSWLNARGKKEMASRWWRCGRENDGGRRWLRRDGGAVAGEIGREKKMALLFVVRRREDGVCCRIMVVADEDGGCRGFWCVAGEVGGGGCGGWKERRKLGLGFWEIKMMTWQNLIG</sequence>
<proteinExistence type="predicted"/>
<evidence type="ECO:0000313" key="1">
    <source>
        <dbReference type="EMBL" id="QCD99982.1"/>
    </source>
</evidence>
<keyword evidence="2" id="KW-1185">Reference proteome</keyword>
<evidence type="ECO:0000313" key="2">
    <source>
        <dbReference type="Proteomes" id="UP000501690"/>
    </source>
</evidence>
<organism evidence="1 2">
    <name type="scientific">Vigna unguiculata</name>
    <name type="common">Cowpea</name>
    <dbReference type="NCBI Taxonomy" id="3917"/>
    <lineage>
        <taxon>Eukaryota</taxon>
        <taxon>Viridiplantae</taxon>
        <taxon>Streptophyta</taxon>
        <taxon>Embryophyta</taxon>
        <taxon>Tracheophyta</taxon>
        <taxon>Spermatophyta</taxon>
        <taxon>Magnoliopsida</taxon>
        <taxon>eudicotyledons</taxon>
        <taxon>Gunneridae</taxon>
        <taxon>Pentapetalae</taxon>
        <taxon>rosids</taxon>
        <taxon>fabids</taxon>
        <taxon>Fabales</taxon>
        <taxon>Fabaceae</taxon>
        <taxon>Papilionoideae</taxon>
        <taxon>50 kb inversion clade</taxon>
        <taxon>NPAAA clade</taxon>
        <taxon>indigoferoid/millettioid clade</taxon>
        <taxon>Phaseoleae</taxon>
        <taxon>Vigna</taxon>
    </lineage>
</organism>
<dbReference type="EMBL" id="CP039351">
    <property type="protein sequence ID" value="QCD99982.1"/>
    <property type="molecule type" value="Genomic_DNA"/>
</dbReference>